<reference evidence="2" key="2">
    <citation type="submission" date="2025-08" db="UniProtKB">
        <authorList>
            <consortium name="RefSeq"/>
        </authorList>
    </citation>
    <scope>IDENTIFICATION</scope>
    <source>
        <tissue evidence="2">Leaf</tissue>
    </source>
</reference>
<dbReference type="GeneID" id="109713127"/>
<sequence>MKPVYAQGVVYCRCHRSLLWYDPVRDRAGAFALRKKRQGALPKKRQGTLPFLDDIGMHEGSQLSCTRLGEEALELWLRALPCGPWLWPLCFGREEKKLYLGVNATEARYASFLFGGCECSETAGTAGGRVDCGIIGLQGQVDSKQISSYLGSSSEVSFERPSVLISVFGFLC</sequence>
<organism evidence="1 2">
    <name type="scientific">Ananas comosus</name>
    <name type="common">Pineapple</name>
    <name type="synonym">Ananas ananas</name>
    <dbReference type="NCBI Taxonomy" id="4615"/>
    <lineage>
        <taxon>Eukaryota</taxon>
        <taxon>Viridiplantae</taxon>
        <taxon>Streptophyta</taxon>
        <taxon>Embryophyta</taxon>
        <taxon>Tracheophyta</taxon>
        <taxon>Spermatophyta</taxon>
        <taxon>Magnoliopsida</taxon>
        <taxon>Liliopsida</taxon>
        <taxon>Poales</taxon>
        <taxon>Bromeliaceae</taxon>
        <taxon>Bromelioideae</taxon>
        <taxon>Ananas</taxon>
    </lineage>
</organism>
<dbReference type="RefSeq" id="XP_020092682.1">
    <property type="nucleotide sequence ID" value="XM_020237093.1"/>
</dbReference>
<gene>
    <name evidence="2" type="primary">LOC109713127</name>
</gene>
<dbReference type="Proteomes" id="UP000515123">
    <property type="component" value="Linkage group 7"/>
</dbReference>
<name>A0A6P5FAQ2_ANACO</name>
<reference evidence="1" key="1">
    <citation type="journal article" date="2015" name="Nat. Genet.">
        <title>The pineapple genome and the evolution of CAM photosynthesis.</title>
        <authorList>
            <person name="Ming R."/>
            <person name="VanBuren R."/>
            <person name="Wai C.M."/>
            <person name="Tang H."/>
            <person name="Schatz M.C."/>
            <person name="Bowers J.E."/>
            <person name="Lyons E."/>
            <person name="Wang M.L."/>
            <person name="Chen J."/>
            <person name="Biggers E."/>
            <person name="Zhang J."/>
            <person name="Huang L."/>
            <person name="Zhang L."/>
            <person name="Miao W."/>
            <person name="Zhang J."/>
            <person name="Ye Z."/>
            <person name="Miao C."/>
            <person name="Lin Z."/>
            <person name="Wang H."/>
            <person name="Zhou H."/>
            <person name="Yim W.C."/>
            <person name="Priest H.D."/>
            <person name="Zheng C."/>
            <person name="Woodhouse M."/>
            <person name="Edger P.P."/>
            <person name="Guyot R."/>
            <person name="Guo H.B."/>
            <person name="Guo H."/>
            <person name="Zheng G."/>
            <person name="Singh R."/>
            <person name="Sharma A."/>
            <person name="Min X."/>
            <person name="Zheng Y."/>
            <person name="Lee H."/>
            <person name="Gurtowski J."/>
            <person name="Sedlazeck F.J."/>
            <person name="Harkess A."/>
            <person name="McKain M.R."/>
            <person name="Liao Z."/>
            <person name="Fang J."/>
            <person name="Liu J."/>
            <person name="Zhang X."/>
            <person name="Zhang Q."/>
            <person name="Hu W."/>
            <person name="Qin Y."/>
            <person name="Wang K."/>
            <person name="Chen L.Y."/>
            <person name="Shirley N."/>
            <person name="Lin Y.R."/>
            <person name="Liu L.Y."/>
            <person name="Hernandez A.G."/>
            <person name="Wright C.L."/>
            <person name="Bulone V."/>
            <person name="Tuskan G.A."/>
            <person name="Heath K."/>
            <person name="Zee F."/>
            <person name="Moore P.H."/>
            <person name="Sunkar R."/>
            <person name="Leebens-Mack J.H."/>
            <person name="Mockler T."/>
            <person name="Bennetzen J.L."/>
            <person name="Freeling M."/>
            <person name="Sankoff D."/>
            <person name="Paterson A.H."/>
            <person name="Zhu X."/>
            <person name="Yang X."/>
            <person name="Smith J.A."/>
            <person name="Cushman J.C."/>
            <person name="Paull R.E."/>
            <person name="Yu Q."/>
        </authorList>
    </citation>
    <scope>NUCLEOTIDE SEQUENCE [LARGE SCALE GENOMIC DNA]</scope>
    <source>
        <strain evidence="1">cv. F153</strain>
    </source>
</reference>
<keyword evidence="1" id="KW-1185">Reference proteome</keyword>
<evidence type="ECO:0000313" key="2">
    <source>
        <dbReference type="RefSeq" id="XP_020092682.1"/>
    </source>
</evidence>
<evidence type="ECO:0000313" key="1">
    <source>
        <dbReference type="Proteomes" id="UP000515123"/>
    </source>
</evidence>
<proteinExistence type="predicted"/>
<protein>
    <submittedName>
        <fullName evidence="2">Uncharacterized protein LOC109713127 isoform X1</fullName>
    </submittedName>
</protein>
<dbReference type="AlphaFoldDB" id="A0A6P5FAQ2"/>
<accession>A0A6P5FAQ2</accession>